<comment type="caution">
    <text evidence="3">The sequence shown here is derived from an EMBL/GenBank/DDBJ whole genome shotgun (WGS) entry which is preliminary data.</text>
</comment>
<feature type="region of interest" description="Disordered" evidence="1">
    <location>
        <begin position="1"/>
        <end position="57"/>
    </location>
</feature>
<evidence type="ECO:0000313" key="3">
    <source>
        <dbReference type="EMBL" id="KAL1883377.1"/>
    </source>
</evidence>
<dbReference type="PANTHER" id="PTHR11736:SF14">
    <property type="entry name" value="NSE3 HOMOLOG, SMC5-SMC6 COMPLEX COMPONENT"/>
    <property type="match status" value="1"/>
</dbReference>
<reference evidence="3 4" key="1">
    <citation type="journal article" date="2024" name="Commun. Biol.">
        <title>Comparative genomic analysis of thermophilic fungi reveals convergent evolutionary adaptations and gene losses.</title>
        <authorList>
            <person name="Steindorff A.S."/>
            <person name="Aguilar-Pontes M.V."/>
            <person name="Robinson A.J."/>
            <person name="Andreopoulos B."/>
            <person name="LaButti K."/>
            <person name="Kuo A."/>
            <person name="Mondo S."/>
            <person name="Riley R."/>
            <person name="Otillar R."/>
            <person name="Haridas S."/>
            <person name="Lipzen A."/>
            <person name="Grimwood J."/>
            <person name="Schmutz J."/>
            <person name="Clum A."/>
            <person name="Reid I.D."/>
            <person name="Moisan M.C."/>
            <person name="Butler G."/>
            <person name="Nguyen T.T.M."/>
            <person name="Dewar K."/>
            <person name="Conant G."/>
            <person name="Drula E."/>
            <person name="Henrissat B."/>
            <person name="Hansel C."/>
            <person name="Singer S."/>
            <person name="Hutchinson M.I."/>
            <person name="de Vries R.P."/>
            <person name="Natvig D.O."/>
            <person name="Powell A.J."/>
            <person name="Tsang A."/>
            <person name="Grigoriev I.V."/>
        </authorList>
    </citation>
    <scope>NUCLEOTIDE SEQUENCE [LARGE SCALE GENOMIC DNA]</scope>
    <source>
        <strain evidence="3 4">ATCC 24622</strain>
    </source>
</reference>
<dbReference type="InterPro" id="IPR037445">
    <property type="entry name" value="MAGE"/>
</dbReference>
<evidence type="ECO:0000259" key="2">
    <source>
        <dbReference type="PROSITE" id="PS50838"/>
    </source>
</evidence>
<keyword evidence="4" id="KW-1185">Reference proteome</keyword>
<proteinExistence type="predicted"/>
<dbReference type="SMART" id="SM01373">
    <property type="entry name" value="MAGE"/>
    <property type="match status" value="1"/>
</dbReference>
<organism evidence="3 4">
    <name type="scientific">Phialemonium thermophilum</name>
    <dbReference type="NCBI Taxonomy" id="223376"/>
    <lineage>
        <taxon>Eukaryota</taxon>
        <taxon>Fungi</taxon>
        <taxon>Dikarya</taxon>
        <taxon>Ascomycota</taxon>
        <taxon>Pezizomycotina</taxon>
        <taxon>Sordariomycetes</taxon>
        <taxon>Sordariomycetidae</taxon>
        <taxon>Cephalothecales</taxon>
        <taxon>Cephalothecaceae</taxon>
        <taxon>Phialemonium</taxon>
    </lineage>
</organism>
<gene>
    <name evidence="3" type="ORF">VTK73DRAFT_8944</name>
</gene>
<dbReference type="EMBL" id="JAZHXJ010000007">
    <property type="protein sequence ID" value="KAL1883377.1"/>
    <property type="molecule type" value="Genomic_DNA"/>
</dbReference>
<evidence type="ECO:0000256" key="1">
    <source>
        <dbReference type="SAM" id="MobiDB-lite"/>
    </source>
</evidence>
<feature type="domain" description="MAGE" evidence="2">
    <location>
        <begin position="55"/>
        <end position="151"/>
    </location>
</feature>
<dbReference type="Proteomes" id="UP001586593">
    <property type="component" value="Unassembled WGS sequence"/>
</dbReference>
<dbReference type="PANTHER" id="PTHR11736">
    <property type="entry name" value="MELANOMA-ASSOCIATED ANTIGEN MAGE ANTIGEN"/>
    <property type="match status" value="1"/>
</dbReference>
<dbReference type="Pfam" id="PF01454">
    <property type="entry name" value="MAGE"/>
    <property type="match status" value="1"/>
</dbReference>
<dbReference type="Gene3D" id="1.10.10.1200">
    <property type="entry name" value="MAGE homology domain, winged helix WH1 motif"/>
    <property type="match status" value="1"/>
</dbReference>
<dbReference type="InterPro" id="IPR002190">
    <property type="entry name" value="MHD_dom"/>
</dbReference>
<dbReference type="PROSITE" id="PS50838">
    <property type="entry name" value="MAGE"/>
    <property type="match status" value="1"/>
</dbReference>
<dbReference type="InterPro" id="IPR041898">
    <property type="entry name" value="MAGE_WH1"/>
</dbReference>
<feature type="compositionally biased region" description="Acidic residues" evidence="1">
    <location>
        <begin position="31"/>
        <end position="46"/>
    </location>
</feature>
<sequence>MPILQRRARNPVREDEDRETSPSQSGPANESDGEEEDGASEGDPQDETPRDESTESQLVKKLVRYALACEYSRTPIRREGIKEKVLGPHGRAFKKVFAGAQEQLINVFGMEMVEFPTRDRAIMSLEQKRKAGKSQTQGQATSNAYMLVSTLPSKYRTPGIIAPSKAQSQEGEASYVGLYSTLIAIITLSGGELSDARLRRHLQRLVIDKNMPSLNPNNPHQATENTEVVLQRMIRHGYLIRVSENKLQGDDDSVTWHVGPRGKVEVSNEAIAGIVRTVYGGTSAELERKLQVSLKVRKPESESPVSGETVGEGDGERNSAQRE</sequence>
<feature type="compositionally biased region" description="Basic residues" evidence="1">
    <location>
        <begin position="1"/>
        <end position="10"/>
    </location>
</feature>
<dbReference type="InterPro" id="IPR041899">
    <property type="entry name" value="MAGE_WH2"/>
</dbReference>
<evidence type="ECO:0000313" key="4">
    <source>
        <dbReference type="Proteomes" id="UP001586593"/>
    </source>
</evidence>
<dbReference type="Gene3D" id="1.10.10.1210">
    <property type="entry name" value="MAGE homology domain, winged helix WH2 motif"/>
    <property type="match status" value="1"/>
</dbReference>
<name>A0ABR3Y6D9_9PEZI</name>
<accession>A0ABR3Y6D9</accession>
<feature type="compositionally biased region" description="Basic and acidic residues" evidence="1">
    <location>
        <begin position="314"/>
        <end position="323"/>
    </location>
</feature>
<feature type="region of interest" description="Disordered" evidence="1">
    <location>
        <begin position="294"/>
        <end position="323"/>
    </location>
</feature>
<protein>
    <recommendedName>
        <fullName evidence="2">MAGE domain-containing protein</fullName>
    </recommendedName>
</protein>